<organism evidence="1 2">
    <name type="scientific">Trichonephila clavata</name>
    <name type="common">Joro spider</name>
    <name type="synonym">Nephila clavata</name>
    <dbReference type="NCBI Taxonomy" id="2740835"/>
    <lineage>
        <taxon>Eukaryota</taxon>
        <taxon>Metazoa</taxon>
        <taxon>Ecdysozoa</taxon>
        <taxon>Arthropoda</taxon>
        <taxon>Chelicerata</taxon>
        <taxon>Arachnida</taxon>
        <taxon>Araneae</taxon>
        <taxon>Araneomorphae</taxon>
        <taxon>Entelegynae</taxon>
        <taxon>Araneoidea</taxon>
        <taxon>Nephilidae</taxon>
        <taxon>Trichonephila</taxon>
    </lineage>
</organism>
<dbReference type="Proteomes" id="UP000887116">
    <property type="component" value="Unassembled WGS sequence"/>
</dbReference>
<reference evidence="1" key="1">
    <citation type="submission" date="2020-07" db="EMBL/GenBank/DDBJ databases">
        <title>Multicomponent nature underlies the extraordinary mechanical properties of spider dragline silk.</title>
        <authorList>
            <person name="Kono N."/>
            <person name="Nakamura H."/>
            <person name="Mori M."/>
            <person name="Yoshida Y."/>
            <person name="Ohtoshi R."/>
            <person name="Malay A.D."/>
            <person name="Moran D.A.P."/>
            <person name="Tomita M."/>
            <person name="Numata K."/>
            <person name="Arakawa K."/>
        </authorList>
    </citation>
    <scope>NUCLEOTIDE SEQUENCE</scope>
</reference>
<protein>
    <submittedName>
        <fullName evidence="1">Uncharacterized protein</fullName>
    </submittedName>
</protein>
<evidence type="ECO:0000313" key="1">
    <source>
        <dbReference type="EMBL" id="GFQ76727.1"/>
    </source>
</evidence>
<sequence length="123" mass="14011">MASQTTLALFTSPKCYITMTYRREISVTSPSSIQASHTVYRYNNWIPELQQARGRLALTDTRARRADPIKLCKTHFETRTSHHGDSLFSLFPMLITRINPAAEIQGRKTFLSTKRMGKGVGYN</sequence>
<accession>A0A8X6HLD1</accession>
<evidence type="ECO:0000313" key="2">
    <source>
        <dbReference type="Proteomes" id="UP000887116"/>
    </source>
</evidence>
<dbReference type="AlphaFoldDB" id="A0A8X6HLD1"/>
<dbReference type="EMBL" id="BMAO01001889">
    <property type="protein sequence ID" value="GFQ76727.1"/>
    <property type="molecule type" value="Genomic_DNA"/>
</dbReference>
<proteinExistence type="predicted"/>
<dbReference type="OrthoDB" id="10335968at2759"/>
<keyword evidence="2" id="KW-1185">Reference proteome</keyword>
<comment type="caution">
    <text evidence="1">The sequence shown here is derived from an EMBL/GenBank/DDBJ whole genome shotgun (WGS) entry which is preliminary data.</text>
</comment>
<name>A0A8X6HLD1_TRICU</name>
<gene>
    <name evidence="1" type="ORF">TNCT_716561</name>
</gene>